<dbReference type="RefSeq" id="YP_009786399.1">
    <property type="nucleotide sequence ID" value="NC_047768.1"/>
</dbReference>
<organism evidence="1 2">
    <name type="scientific">Phage MedPE-SWcel-C56</name>
    <dbReference type="NCBI Taxonomy" id="1871314"/>
    <lineage>
        <taxon>Viruses</taxon>
        <taxon>Duplodnaviria</taxon>
        <taxon>Heunggongvirae</taxon>
        <taxon>Uroviricota</taxon>
        <taxon>Caudoviricetes</taxon>
        <taxon>Autographivirales</taxon>
        <taxon>Kafavirus</taxon>
        <taxon>Kafavirus SWcelC56</taxon>
    </lineage>
</organism>
<sequence length="191" mass="19873">MTSSRGLMFAQMGLKTVQAFGALGVAKEEAAMARSLQAFNNTMSAISAAQSNNVTTLNEISAQDAAVRADAEIQRQLIIAEGQAQVAAGAAGVSGGSVDNVMRGLRSSAARAQFARTTSFENSLRAFGQERRNTAVSAAMNKDVSVIPKPSTAAAMLGLGKNVLEIWDSHQTPSETLSARIAAPTNSTVRT</sequence>
<evidence type="ECO:0000313" key="1">
    <source>
        <dbReference type="EMBL" id="ANS06235.1"/>
    </source>
</evidence>
<name>A0A1B1IY36_9CAUD</name>
<dbReference type="InterPro" id="IPR038996">
    <property type="entry name" value="Gp14"/>
</dbReference>
<keyword evidence="2" id="KW-1185">Reference proteome</keyword>
<reference evidence="1 2" key="1">
    <citation type="submission" date="2016-06" db="EMBL/GenBank/DDBJ databases">
        <title>Not all particles are equal: the selective enrichment of particle-associated bacteria from the Mediterranean Sea.</title>
        <authorList>
            <person name="Lopez-Perez M."/>
            <person name="Kimes N.E."/>
            <person name="Haro-Moreno J.M."/>
            <person name="Rodriguez-Valera F."/>
        </authorList>
    </citation>
    <scope>NUCLEOTIDE SEQUENCE [LARGE SCALE GENOMIC DNA]</scope>
</reference>
<dbReference type="KEGG" id="vg:54976475"/>
<dbReference type="GeneID" id="54976475"/>
<evidence type="ECO:0000313" key="2">
    <source>
        <dbReference type="Proteomes" id="UP000222126"/>
    </source>
</evidence>
<dbReference type="Pfam" id="PF24072">
    <property type="entry name" value="T7_gp14"/>
    <property type="match status" value="1"/>
</dbReference>
<protein>
    <recommendedName>
        <fullName evidence="3">Internal virion protein</fullName>
    </recommendedName>
</protein>
<accession>A0A1B1IY36</accession>
<dbReference type="EMBL" id="KX397280">
    <property type="protein sequence ID" value="ANS06235.1"/>
    <property type="molecule type" value="Genomic_DNA"/>
</dbReference>
<dbReference type="Proteomes" id="UP000222126">
    <property type="component" value="Segment"/>
</dbReference>
<evidence type="ECO:0008006" key="3">
    <source>
        <dbReference type="Google" id="ProtNLM"/>
    </source>
</evidence>
<proteinExistence type="predicted"/>